<evidence type="ECO:0000313" key="2">
    <source>
        <dbReference type="Proteomes" id="UP000267524"/>
    </source>
</evidence>
<name>A0A3M7L6V5_9FLAO</name>
<proteinExistence type="predicted"/>
<dbReference type="EMBL" id="QWIV01000014">
    <property type="protein sequence ID" value="RMZ58453.1"/>
    <property type="molecule type" value="Genomic_DNA"/>
</dbReference>
<protein>
    <submittedName>
        <fullName evidence="1">Uncharacterized protein</fullName>
    </submittedName>
</protein>
<keyword evidence="2" id="KW-1185">Reference proteome</keyword>
<organism evidence="1 2">
    <name type="scientific">Chryseobacterium nematophagum</name>
    <dbReference type="NCBI Taxonomy" id="2305228"/>
    <lineage>
        <taxon>Bacteria</taxon>
        <taxon>Pseudomonadati</taxon>
        <taxon>Bacteroidota</taxon>
        <taxon>Flavobacteriia</taxon>
        <taxon>Flavobacteriales</taxon>
        <taxon>Weeksellaceae</taxon>
        <taxon>Chryseobacterium group</taxon>
        <taxon>Chryseobacterium</taxon>
    </lineage>
</organism>
<gene>
    <name evidence="1" type="ORF">D1632_12595</name>
</gene>
<sequence>MLDIYISPQHQLKLDDANNQYSMLTTIVIEVNNKSIVPIKISNVSIVSQSKFIFSYKFKNEFYQNKNDILNPESSCELYIKGVTFVKNRKYKAIINQEYISNEI</sequence>
<dbReference type="AlphaFoldDB" id="A0A3M7L6V5"/>
<accession>A0A3M7L6V5</accession>
<dbReference type="Proteomes" id="UP000267524">
    <property type="component" value="Unassembled WGS sequence"/>
</dbReference>
<reference evidence="1 2" key="1">
    <citation type="submission" date="2018-08" db="EMBL/GenBank/DDBJ databases">
        <title>Chryseobacterium nematophagum: a novel matrix digesting pathogen of nematodes.</title>
        <authorList>
            <person name="Page A."/>
            <person name="Roberts M."/>
            <person name="Felix M.-A."/>
            <person name="Weir W."/>
        </authorList>
    </citation>
    <scope>NUCLEOTIDE SEQUENCE [LARGE SCALE GENOMIC DNA]</scope>
    <source>
        <strain evidence="1 2">JUb275</strain>
    </source>
</reference>
<dbReference type="RefSeq" id="WP_122547605.1">
    <property type="nucleotide sequence ID" value="NZ_QWIV01000014.1"/>
</dbReference>
<comment type="caution">
    <text evidence="1">The sequence shown here is derived from an EMBL/GenBank/DDBJ whole genome shotgun (WGS) entry which is preliminary data.</text>
</comment>
<evidence type="ECO:0000313" key="1">
    <source>
        <dbReference type="EMBL" id="RMZ58453.1"/>
    </source>
</evidence>